<evidence type="ECO:0000256" key="1">
    <source>
        <dbReference type="SAM" id="MobiDB-lite"/>
    </source>
</evidence>
<evidence type="ECO:0000313" key="2">
    <source>
        <dbReference type="EMBL" id="KAH9362717.1"/>
    </source>
</evidence>
<feature type="region of interest" description="Disordered" evidence="1">
    <location>
        <begin position="299"/>
        <end position="411"/>
    </location>
</feature>
<feature type="compositionally biased region" description="Basic residues" evidence="1">
    <location>
        <begin position="304"/>
        <end position="315"/>
    </location>
</feature>
<protein>
    <submittedName>
        <fullName evidence="2">Uncharacterized protein</fullName>
    </submittedName>
</protein>
<proteinExistence type="predicted"/>
<gene>
    <name evidence="2" type="ORF">HPB48_001186</name>
</gene>
<dbReference type="AlphaFoldDB" id="A0A9J6FI76"/>
<sequence length="482" mass="52338">MEAEPAGSNLGGPSLGCATSRKQDCFPSDARRGETELRSSGGDGCLKEKPTRRLLTALSFDSSFLNTARRVHTVLFMPESPKDDLRILNRQAISVFLEASLPGEVKEVRINSLNNVLAIDVKRPTSVETLRQFTMLGEIKVHAYIPPDEDTAVGVIYDVDVSIPDDDLPVLIRPATDGSVIKQVSRLGKSRCVKLVFQGDCIPPYVKVGLFRHEVQPFVTRLLQRPECLTASHVSGACGSATVRSKYSRPPFAEDCSARGLKCLDFQNSQDSPSETCSFPTTEPMELQPIVRDTSFHKDTAAKASRRRHYRRRRPSSNVTVSVVQEPSAENFKAPKQLRPSPLPAATPLPPPPPPLPPVVPTSSDATFPTSPGKVKEATKSSQPVDERPGLPAPQPVDPLPADATPQEGPIVTDSNDVLEIIAVLRSIIHAVRTLINTMDRPAVPSAVEVLDALDSELSILEWLCDAGDTIILQGSTPSLNF</sequence>
<dbReference type="OrthoDB" id="6502012at2759"/>
<evidence type="ECO:0000313" key="3">
    <source>
        <dbReference type="Proteomes" id="UP000821853"/>
    </source>
</evidence>
<dbReference type="Proteomes" id="UP000821853">
    <property type="component" value="Chromosome 1"/>
</dbReference>
<feature type="compositionally biased region" description="Basic and acidic residues" evidence="1">
    <location>
        <begin position="374"/>
        <end position="389"/>
    </location>
</feature>
<keyword evidence="3" id="KW-1185">Reference proteome</keyword>
<organism evidence="2 3">
    <name type="scientific">Haemaphysalis longicornis</name>
    <name type="common">Bush tick</name>
    <dbReference type="NCBI Taxonomy" id="44386"/>
    <lineage>
        <taxon>Eukaryota</taxon>
        <taxon>Metazoa</taxon>
        <taxon>Ecdysozoa</taxon>
        <taxon>Arthropoda</taxon>
        <taxon>Chelicerata</taxon>
        <taxon>Arachnida</taxon>
        <taxon>Acari</taxon>
        <taxon>Parasitiformes</taxon>
        <taxon>Ixodida</taxon>
        <taxon>Ixodoidea</taxon>
        <taxon>Ixodidae</taxon>
        <taxon>Haemaphysalinae</taxon>
        <taxon>Haemaphysalis</taxon>
    </lineage>
</organism>
<name>A0A9J6FI76_HAELO</name>
<comment type="caution">
    <text evidence="2">The sequence shown here is derived from an EMBL/GenBank/DDBJ whole genome shotgun (WGS) entry which is preliminary data.</text>
</comment>
<reference evidence="2 3" key="1">
    <citation type="journal article" date="2020" name="Cell">
        <title>Large-Scale Comparative Analyses of Tick Genomes Elucidate Their Genetic Diversity and Vector Capacities.</title>
        <authorList>
            <consortium name="Tick Genome and Microbiome Consortium (TIGMIC)"/>
            <person name="Jia N."/>
            <person name="Wang J."/>
            <person name="Shi W."/>
            <person name="Du L."/>
            <person name="Sun Y."/>
            <person name="Zhan W."/>
            <person name="Jiang J.F."/>
            <person name="Wang Q."/>
            <person name="Zhang B."/>
            <person name="Ji P."/>
            <person name="Bell-Sakyi L."/>
            <person name="Cui X.M."/>
            <person name="Yuan T.T."/>
            <person name="Jiang B.G."/>
            <person name="Yang W.F."/>
            <person name="Lam T.T."/>
            <person name="Chang Q.C."/>
            <person name="Ding S.J."/>
            <person name="Wang X.J."/>
            <person name="Zhu J.G."/>
            <person name="Ruan X.D."/>
            <person name="Zhao L."/>
            <person name="Wei J.T."/>
            <person name="Ye R.Z."/>
            <person name="Que T.C."/>
            <person name="Du C.H."/>
            <person name="Zhou Y.H."/>
            <person name="Cheng J.X."/>
            <person name="Dai P.F."/>
            <person name="Guo W.B."/>
            <person name="Han X.H."/>
            <person name="Huang E.J."/>
            <person name="Li L.F."/>
            <person name="Wei W."/>
            <person name="Gao Y.C."/>
            <person name="Liu J.Z."/>
            <person name="Shao H.Z."/>
            <person name="Wang X."/>
            <person name="Wang C.C."/>
            <person name="Yang T.C."/>
            <person name="Huo Q.B."/>
            <person name="Li W."/>
            <person name="Chen H.Y."/>
            <person name="Chen S.E."/>
            <person name="Zhou L.G."/>
            <person name="Ni X.B."/>
            <person name="Tian J.H."/>
            <person name="Sheng Y."/>
            <person name="Liu T."/>
            <person name="Pan Y.S."/>
            <person name="Xia L.Y."/>
            <person name="Li J."/>
            <person name="Zhao F."/>
            <person name="Cao W.C."/>
        </authorList>
    </citation>
    <scope>NUCLEOTIDE SEQUENCE [LARGE SCALE GENOMIC DNA]</scope>
    <source>
        <strain evidence="2">HaeL-2018</strain>
    </source>
</reference>
<dbReference type="VEuPathDB" id="VectorBase:HLOH_056996"/>
<accession>A0A9J6FI76</accession>
<feature type="compositionally biased region" description="Pro residues" evidence="1">
    <location>
        <begin position="341"/>
        <end position="360"/>
    </location>
</feature>
<feature type="compositionally biased region" description="Polar residues" evidence="1">
    <location>
        <begin position="316"/>
        <end position="325"/>
    </location>
</feature>
<dbReference type="EMBL" id="JABSTR010000001">
    <property type="protein sequence ID" value="KAH9362717.1"/>
    <property type="molecule type" value="Genomic_DNA"/>
</dbReference>